<organism evidence="1 2">
    <name type="scientific">Racocetra persica</name>
    <dbReference type="NCBI Taxonomy" id="160502"/>
    <lineage>
        <taxon>Eukaryota</taxon>
        <taxon>Fungi</taxon>
        <taxon>Fungi incertae sedis</taxon>
        <taxon>Mucoromycota</taxon>
        <taxon>Glomeromycotina</taxon>
        <taxon>Glomeromycetes</taxon>
        <taxon>Diversisporales</taxon>
        <taxon>Gigasporaceae</taxon>
        <taxon>Racocetra</taxon>
    </lineage>
</organism>
<gene>
    <name evidence="1" type="ORF">RPERSI_LOCUS3086</name>
</gene>
<dbReference type="Proteomes" id="UP000789920">
    <property type="component" value="Unassembled WGS sequence"/>
</dbReference>
<evidence type="ECO:0000313" key="2">
    <source>
        <dbReference type="Proteomes" id="UP000789920"/>
    </source>
</evidence>
<accession>A0ACA9LHH1</accession>
<reference evidence="1" key="1">
    <citation type="submission" date="2021-06" db="EMBL/GenBank/DDBJ databases">
        <authorList>
            <person name="Kallberg Y."/>
            <person name="Tangrot J."/>
            <person name="Rosling A."/>
        </authorList>
    </citation>
    <scope>NUCLEOTIDE SEQUENCE</scope>
    <source>
        <strain evidence="1">MA461A</strain>
    </source>
</reference>
<protein>
    <submittedName>
        <fullName evidence="1">8532_t:CDS:1</fullName>
    </submittedName>
</protein>
<proteinExistence type="predicted"/>
<sequence>MLTRYLRYTISGTKALSVCRGKKFWLLPKSLLFLPFTVTYGSVNLYLPTPSQLPSIIPSSSRTFSHTSQISRARLSVKEIDPTIVIPEDPYILAEWVRKFGEANRLDDAISVVWNAKKSAQSEVVWNHLIVECVKNRKFQIAFRMFNEMKKHGFVPNEQSFTILLNGLADHRPFVDNILQARKMIDNMQNLTKAKPVELNVIHVNCLLKLCSRLNNFEAMQENFNDMMRVGNWTPNKETFTIIFNACARSGEKGYLMAIQLWNQLNSLISKQKKQQSQIREHDGYGADFAPGSGYEIEMDDELVRSMLLVCSKTKNYDKGFEILQNVYGFSVSSELSKKKMSSILSNRHLISPKSVDIMLNLCIGARQYEKGITLFDETLSQFPDITLDIHNFNKLIICYNQLGQFTKSIDTFYPIRARGLEPTLETYDLLLTACRITEDWTAGKEFFELIVKQKREISLDSHLLNMILELSTLNRKSENSLEKVRWTLEQIEFLGPRCPETIKNLAKTNKANNYKFGNAPMPLYNIYDFRYLRRIILAYKTILDSEYVYKIDEKQKSQWKENLEFYKTVLAENENQHQKSDESIPPERRYDMRSPWRYIDKFKGKSIDRKHVRIYGDDVK</sequence>
<dbReference type="EMBL" id="CAJVQC010003624">
    <property type="protein sequence ID" value="CAG8529805.1"/>
    <property type="molecule type" value="Genomic_DNA"/>
</dbReference>
<name>A0ACA9LHH1_9GLOM</name>
<evidence type="ECO:0000313" key="1">
    <source>
        <dbReference type="EMBL" id="CAG8529805.1"/>
    </source>
</evidence>
<keyword evidence="2" id="KW-1185">Reference proteome</keyword>
<comment type="caution">
    <text evidence="1">The sequence shown here is derived from an EMBL/GenBank/DDBJ whole genome shotgun (WGS) entry which is preliminary data.</text>
</comment>